<protein>
    <submittedName>
        <fullName evidence="2">Uncharacterized protein</fullName>
    </submittedName>
</protein>
<accession>A0ABU1MGU4</accession>
<keyword evidence="1" id="KW-0732">Signal</keyword>
<name>A0ABU1MGU4_9SPHN</name>
<dbReference type="RefSeq" id="WP_309804260.1">
    <property type="nucleotide sequence ID" value="NZ_JAVDRD010000001.1"/>
</dbReference>
<keyword evidence="3" id="KW-1185">Reference proteome</keyword>
<dbReference type="EMBL" id="JAVDRD010000001">
    <property type="protein sequence ID" value="MDR6509574.1"/>
    <property type="molecule type" value="Genomic_DNA"/>
</dbReference>
<organism evidence="2 3">
    <name type="scientific">Novosphingobium capsulatum</name>
    <dbReference type="NCBI Taxonomy" id="13688"/>
    <lineage>
        <taxon>Bacteria</taxon>
        <taxon>Pseudomonadati</taxon>
        <taxon>Pseudomonadota</taxon>
        <taxon>Alphaproteobacteria</taxon>
        <taxon>Sphingomonadales</taxon>
        <taxon>Sphingomonadaceae</taxon>
        <taxon>Novosphingobium</taxon>
    </lineage>
</organism>
<proteinExistence type="predicted"/>
<reference evidence="2 3" key="1">
    <citation type="submission" date="2023-07" db="EMBL/GenBank/DDBJ databases">
        <title>Sorghum-associated microbial communities from plants grown in Nebraska, USA.</title>
        <authorList>
            <person name="Schachtman D."/>
        </authorList>
    </citation>
    <scope>NUCLEOTIDE SEQUENCE [LARGE SCALE GENOMIC DNA]</scope>
    <source>
        <strain evidence="2 3">DS1027</strain>
    </source>
</reference>
<evidence type="ECO:0000313" key="3">
    <source>
        <dbReference type="Proteomes" id="UP001184150"/>
    </source>
</evidence>
<evidence type="ECO:0000256" key="1">
    <source>
        <dbReference type="SAM" id="SignalP"/>
    </source>
</evidence>
<evidence type="ECO:0000313" key="2">
    <source>
        <dbReference type="EMBL" id="MDR6509574.1"/>
    </source>
</evidence>
<feature type="signal peptide" evidence="1">
    <location>
        <begin position="1"/>
        <end position="15"/>
    </location>
</feature>
<gene>
    <name evidence="2" type="ORF">J2792_000414</name>
</gene>
<dbReference type="Proteomes" id="UP001184150">
    <property type="component" value="Unassembled WGS sequence"/>
</dbReference>
<comment type="caution">
    <text evidence="2">The sequence shown here is derived from an EMBL/GenBank/DDBJ whole genome shotgun (WGS) entry which is preliminary data.</text>
</comment>
<sequence length="142" mass="14941">MVGLLGALVATPALAQAVDPNQPFNDGSAAASMTAPPGVVVPGQDPGVSAVNRNEAQALAIDTNTARAERNAELQSYHAAVHDYHQAVQARRDTIAMIRTTQSRRDAAYARAMDAWHEQVAACQDGNHQACQAPTPDPAAFE</sequence>
<feature type="chain" id="PRO_5045331210" evidence="1">
    <location>
        <begin position="16"/>
        <end position="142"/>
    </location>
</feature>